<keyword evidence="5" id="KW-1185">Reference proteome</keyword>
<dbReference type="RefSeq" id="WP_209706581.1">
    <property type="nucleotide sequence ID" value="NZ_JAGIOO010000001.1"/>
</dbReference>
<dbReference type="InterPro" id="IPR011990">
    <property type="entry name" value="TPR-like_helical_dom_sf"/>
</dbReference>
<evidence type="ECO:0000259" key="3">
    <source>
        <dbReference type="Pfam" id="PF03704"/>
    </source>
</evidence>
<dbReference type="SUPFAM" id="SSF48452">
    <property type="entry name" value="TPR-like"/>
    <property type="match status" value="2"/>
</dbReference>
<evidence type="ECO:0000313" key="4">
    <source>
        <dbReference type="EMBL" id="MBP2472816.1"/>
    </source>
</evidence>
<dbReference type="SUPFAM" id="SSF52540">
    <property type="entry name" value="P-loop containing nucleoside triphosphate hydrolases"/>
    <property type="match status" value="1"/>
</dbReference>
<protein>
    <submittedName>
        <fullName evidence="4">Tetratricopeptide (TPR) repeat protein</fullName>
    </submittedName>
</protein>
<evidence type="ECO:0000313" key="5">
    <source>
        <dbReference type="Proteomes" id="UP001519363"/>
    </source>
</evidence>
<proteinExistence type="predicted"/>
<dbReference type="Proteomes" id="UP001519363">
    <property type="component" value="Unassembled WGS sequence"/>
</dbReference>
<reference evidence="4 5" key="1">
    <citation type="submission" date="2021-03" db="EMBL/GenBank/DDBJ databases">
        <title>Sequencing the genomes of 1000 actinobacteria strains.</title>
        <authorList>
            <person name="Klenk H.-P."/>
        </authorList>
    </citation>
    <scope>NUCLEOTIDE SEQUENCE [LARGE SCALE GENOMIC DNA]</scope>
    <source>
        <strain evidence="4 5">DSM 44580</strain>
    </source>
</reference>
<dbReference type="EMBL" id="JAGIOO010000001">
    <property type="protein sequence ID" value="MBP2472816.1"/>
    <property type="molecule type" value="Genomic_DNA"/>
</dbReference>
<dbReference type="InterPro" id="IPR036388">
    <property type="entry name" value="WH-like_DNA-bd_sf"/>
</dbReference>
<accession>A0ABS5A8B8</accession>
<organism evidence="4 5">
    <name type="scientific">Crossiella equi</name>
    <dbReference type="NCBI Taxonomy" id="130796"/>
    <lineage>
        <taxon>Bacteria</taxon>
        <taxon>Bacillati</taxon>
        <taxon>Actinomycetota</taxon>
        <taxon>Actinomycetes</taxon>
        <taxon>Pseudonocardiales</taxon>
        <taxon>Pseudonocardiaceae</taxon>
        <taxon>Crossiella</taxon>
    </lineage>
</organism>
<dbReference type="PANTHER" id="PTHR35807">
    <property type="entry name" value="TRANSCRIPTIONAL REGULATOR REDD-RELATED"/>
    <property type="match status" value="1"/>
</dbReference>
<comment type="caution">
    <text evidence="4">The sequence shown here is derived from an EMBL/GenBank/DDBJ whole genome shotgun (WGS) entry which is preliminary data.</text>
</comment>
<name>A0ABS5A8B8_9PSEU</name>
<dbReference type="InterPro" id="IPR016032">
    <property type="entry name" value="Sig_transdc_resp-reg_C-effctor"/>
</dbReference>
<dbReference type="InterPro" id="IPR005158">
    <property type="entry name" value="BTAD"/>
</dbReference>
<evidence type="ECO:0000256" key="1">
    <source>
        <dbReference type="ARBA" id="ARBA00023015"/>
    </source>
</evidence>
<dbReference type="SMART" id="SM00028">
    <property type="entry name" value="TPR"/>
    <property type="match status" value="4"/>
</dbReference>
<dbReference type="PANTHER" id="PTHR35807:SF1">
    <property type="entry name" value="TRANSCRIPTIONAL REGULATOR REDD"/>
    <property type="match status" value="1"/>
</dbReference>
<dbReference type="InterPro" id="IPR027417">
    <property type="entry name" value="P-loop_NTPase"/>
</dbReference>
<dbReference type="PRINTS" id="PR00364">
    <property type="entry name" value="DISEASERSIST"/>
</dbReference>
<dbReference type="Gene3D" id="1.10.10.10">
    <property type="entry name" value="Winged helix-like DNA-binding domain superfamily/Winged helix DNA-binding domain"/>
    <property type="match status" value="1"/>
</dbReference>
<gene>
    <name evidence="4" type="ORF">JOF53_001688</name>
</gene>
<keyword evidence="2" id="KW-0804">Transcription</keyword>
<feature type="domain" description="Bacterial transcriptional activator" evidence="3">
    <location>
        <begin position="114"/>
        <end position="188"/>
    </location>
</feature>
<dbReference type="Gene3D" id="3.40.50.300">
    <property type="entry name" value="P-loop containing nucleotide triphosphate hydrolases"/>
    <property type="match status" value="1"/>
</dbReference>
<dbReference type="Gene3D" id="1.25.40.10">
    <property type="entry name" value="Tetratricopeptide repeat domain"/>
    <property type="match status" value="1"/>
</dbReference>
<sequence>MSHSVKLSFDRRGGTLVDFRILGPVSVWADNGSRIGVDDPDQRRLLAILLLADGRPVPREQVIADMWDGEPPLRPGRTLRARLDELGSRLPAGSGTQLCTAQGKHQLQVDLEHLDWHRFRQLAGRGRAAARSGRYQASVDILTEALTEWRGDALADVEGEWARRCRAHLERQRRSARQCLVAARRACTGRQIFVPVPRRGESEHGPVPMQLPLGDNDFIGRTAELAALGTGVSVLHGAPGTGKTALALAWARQVADKHPDGALFAELRGHGAGGPVPPAEVLAEFLAGLDVAPAKIPATVAERTELFRTLLTRRRLLLVLDDAADADQVRPLLPGLPGVTVVITARQDLDLPGREVAVGALPAADAVELLRSLIGPARVANQAGALADLARYCEYLPLALRIAGRRVAARPHTYLSDLVGELREERQRLDRLSPAPDAAIRGAFRWSYRALPLPAQRMFRLLGLYPGVDVEAPTAAALAGASPEQAAALLTALARADLLRHSHRGAFQPHDLLRGYATERVLREEGATNRQAAQRRLLDHYRSAGADAAHAWSDAELVNLAAVAATGPSGTAVDLLTTAAAIHRSRGQLDRTTSLYHQALLLADHTAARPITHRLGESYLAAGRLCAAVHTLMEQPDPDALTLDLLGNCLQRLGRPDAAVQHFQRGLRLVNEPATEARLLSSLGETLRRLGCLAEAQAHLTRALELSRQIAAHGITAHCLHSLSQLPQRLAQ</sequence>
<dbReference type="InterPro" id="IPR051677">
    <property type="entry name" value="AfsR-DnrI-RedD_regulator"/>
</dbReference>
<keyword evidence="1" id="KW-0805">Transcription regulation</keyword>
<dbReference type="Pfam" id="PF03704">
    <property type="entry name" value="BTAD"/>
    <property type="match status" value="1"/>
</dbReference>
<evidence type="ECO:0000256" key="2">
    <source>
        <dbReference type="ARBA" id="ARBA00023163"/>
    </source>
</evidence>
<dbReference type="Pfam" id="PF13176">
    <property type="entry name" value="TPR_7"/>
    <property type="match status" value="1"/>
</dbReference>
<dbReference type="InterPro" id="IPR019734">
    <property type="entry name" value="TPR_rpt"/>
</dbReference>
<dbReference type="SUPFAM" id="SSF46894">
    <property type="entry name" value="C-terminal effector domain of the bipartite response regulators"/>
    <property type="match status" value="1"/>
</dbReference>